<feature type="repeat" description="TPR" evidence="3">
    <location>
        <begin position="492"/>
        <end position="525"/>
    </location>
</feature>
<dbReference type="PANTHER" id="PTHR45586">
    <property type="entry name" value="TPR REPEAT-CONTAINING PROTEIN PA4667"/>
    <property type="match status" value="1"/>
</dbReference>
<dbReference type="SUPFAM" id="SSF48452">
    <property type="entry name" value="TPR-like"/>
    <property type="match status" value="3"/>
</dbReference>
<accession>A0A1H2UWX0</accession>
<dbReference type="PROSITE" id="PS51257">
    <property type="entry name" value="PROKAR_LIPOPROTEIN"/>
    <property type="match status" value="1"/>
</dbReference>
<organism evidence="4 5">
    <name type="scientific">Marinobacter mobilis</name>
    <dbReference type="NCBI Taxonomy" id="488533"/>
    <lineage>
        <taxon>Bacteria</taxon>
        <taxon>Pseudomonadati</taxon>
        <taxon>Pseudomonadota</taxon>
        <taxon>Gammaproteobacteria</taxon>
        <taxon>Pseudomonadales</taxon>
        <taxon>Marinobacteraceae</taxon>
        <taxon>Marinobacter</taxon>
    </lineage>
</organism>
<evidence type="ECO:0000256" key="2">
    <source>
        <dbReference type="ARBA" id="ARBA00022803"/>
    </source>
</evidence>
<proteinExistence type="predicted"/>
<evidence type="ECO:0000256" key="1">
    <source>
        <dbReference type="ARBA" id="ARBA00022737"/>
    </source>
</evidence>
<dbReference type="Proteomes" id="UP000199675">
    <property type="component" value="Unassembled WGS sequence"/>
</dbReference>
<evidence type="ECO:0000313" key="4">
    <source>
        <dbReference type="EMBL" id="SDW60587.1"/>
    </source>
</evidence>
<dbReference type="EMBL" id="FNNE01000003">
    <property type="protein sequence ID" value="SDW60587.1"/>
    <property type="molecule type" value="Genomic_DNA"/>
</dbReference>
<name>A0A1H2UWX0_9GAMM</name>
<gene>
    <name evidence="4" type="ORF">SAMN04487960_103254</name>
</gene>
<keyword evidence="4" id="KW-0449">Lipoprotein</keyword>
<dbReference type="SMART" id="SM00028">
    <property type="entry name" value="TPR"/>
    <property type="match status" value="9"/>
</dbReference>
<keyword evidence="5" id="KW-1185">Reference proteome</keyword>
<reference evidence="4 5" key="1">
    <citation type="submission" date="2016-10" db="EMBL/GenBank/DDBJ databases">
        <authorList>
            <person name="de Groot N.N."/>
        </authorList>
    </citation>
    <scope>NUCLEOTIDE SEQUENCE [LARGE SCALE GENOMIC DNA]</scope>
    <source>
        <strain evidence="4 5">CGMCC 1.7059</strain>
    </source>
</reference>
<dbReference type="STRING" id="488533.SAMN04487960_103254"/>
<dbReference type="RefSeq" id="WP_091812077.1">
    <property type="nucleotide sequence ID" value="NZ_FNNE01000003.1"/>
</dbReference>
<dbReference type="PROSITE" id="PS50293">
    <property type="entry name" value="TPR_REGION"/>
    <property type="match status" value="1"/>
</dbReference>
<dbReference type="Gene3D" id="1.25.40.10">
    <property type="entry name" value="Tetratricopeptide repeat domain"/>
    <property type="match status" value="4"/>
</dbReference>
<keyword evidence="1" id="KW-0677">Repeat</keyword>
<evidence type="ECO:0000256" key="3">
    <source>
        <dbReference type="PROSITE-ProRule" id="PRU00339"/>
    </source>
</evidence>
<dbReference type="Pfam" id="PF13431">
    <property type="entry name" value="TPR_17"/>
    <property type="match status" value="1"/>
</dbReference>
<dbReference type="InterPro" id="IPR051012">
    <property type="entry name" value="CellSynth/LPSAsmb/PSIAsmb"/>
</dbReference>
<dbReference type="InterPro" id="IPR011990">
    <property type="entry name" value="TPR-like_helical_dom_sf"/>
</dbReference>
<evidence type="ECO:0000313" key="5">
    <source>
        <dbReference type="Proteomes" id="UP000199675"/>
    </source>
</evidence>
<feature type="repeat" description="TPR" evidence="3">
    <location>
        <begin position="768"/>
        <end position="801"/>
    </location>
</feature>
<keyword evidence="2 3" id="KW-0802">TPR repeat</keyword>
<dbReference type="PROSITE" id="PS50005">
    <property type="entry name" value="TPR"/>
    <property type="match status" value="2"/>
</dbReference>
<protein>
    <submittedName>
        <fullName evidence="4">Putative PEP-CTERM system TPR-repeat lipoprotein</fullName>
    </submittedName>
</protein>
<dbReference type="Pfam" id="PF14559">
    <property type="entry name" value="TPR_19"/>
    <property type="match status" value="3"/>
</dbReference>
<dbReference type="OrthoDB" id="9766710at2"/>
<dbReference type="PANTHER" id="PTHR45586:SF14">
    <property type="entry name" value="TETRATRICOPEPTIDE TPR_2 REPEAT PROTEIN"/>
    <property type="match status" value="1"/>
</dbReference>
<dbReference type="Pfam" id="PF13174">
    <property type="entry name" value="TPR_6"/>
    <property type="match status" value="2"/>
</dbReference>
<dbReference type="AlphaFoldDB" id="A0A1H2UWX0"/>
<sequence length="895" mass="98596">MKLSPLFRATLLSAAISTALIGCTEDNGGMSQEDIQYISHLDQSRFFQRQGELKASTLEARSAIELQPQNADPYFVIITNLVTAGDAVNAERQLDTLLDELPEQSLSPDILNRAALIRAETQTMQAQFDQALATLDSLNNPDRAQELQAALLRGKVYLASAELGKSEEAYTQAKELDGSSVLPLIGLSRVAFARNDKQQVQSLIEQANAIDPQDPELWLWKAQFAQSQGEWETSENAYIKALEDIGQFDVMTYRKYETISALIRVLREQGKVAEAFVYEEILAKSAPGTIKSNMAAAREAFTNGDLESAGRYLEEILAQSPSHEQSAMLLGMIRFRQGRAEEAEALLAPIAEQGDSTEVSKLLAATRLEMRDAEGARELLENLEGSQSDPDILALVGIASLASGDISTGEGFIEKSLELNPDNDSLRLRYATYLAQKGDPSKALRLARETMERNPDLDQARLLIIKIYMDTGDRDSATESANAWVKEQPDNVSALLTRGQLAGAAGDSEEARNYFNQARETAPQDPSPLIALGNLAGSQNDEEAQKRFFREATIMAPDNRQALQGVTSALSREETIALMQQIMESQPQAVGPRLVLLEAALMDGNDAEADDYTANLLEQTDANHPSQQAPMVAAIYNGVATRLARGEQFDLAGKVLNRGRILFPDNQDIALQSVLLAYSQGDEDQAQDILQDVKRLHPESPRPFLTEANYRASQGDHKAAAELYRLALDKKDDVQTAIAYSRSLQRAQMTDQAIATLEEATNRHPDNETIMLSLAMLYQETGKNDRANQAYEKVLQLSPDNILALNNLAWMYHENGDSRAIDLAERAFRLNPQSGAVADTYGWILFSSGRHDESLPVLEKAYELAPEVDEIALHLAEAYKATGQEDKARQLLSNM</sequence>
<dbReference type="InterPro" id="IPR019734">
    <property type="entry name" value="TPR_rpt"/>
</dbReference>